<gene>
    <name evidence="5" type="ORF">RSO01_46210</name>
</gene>
<dbReference type="SUPFAM" id="SSF51556">
    <property type="entry name" value="Metallo-dependent hydrolases"/>
    <property type="match status" value="1"/>
</dbReference>
<dbReference type="InterPro" id="IPR011059">
    <property type="entry name" value="Metal-dep_hydrolase_composite"/>
</dbReference>
<dbReference type="Pfam" id="PF07969">
    <property type="entry name" value="Amidohydro_3"/>
    <property type="match status" value="1"/>
</dbReference>
<dbReference type="AlphaFoldDB" id="A0A512NES1"/>
<dbReference type="GO" id="GO:0016812">
    <property type="term" value="F:hydrolase activity, acting on carbon-nitrogen (but not peptide) bonds, in cyclic amides"/>
    <property type="evidence" value="ECO:0007669"/>
    <property type="project" value="TreeGrafter"/>
</dbReference>
<dbReference type="Pfam" id="PF00449">
    <property type="entry name" value="Urease_alpha"/>
    <property type="match status" value="1"/>
</dbReference>
<dbReference type="OrthoDB" id="9766983at2"/>
<dbReference type="Gene3D" id="2.30.40.10">
    <property type="entry name" value="Urease, subunit C, domain 1"/>
    <property type="match status" value="1"/>
</dbReference>
<keyword evidence="2 5" id="KW-0378">Hydrolase</keyword>
<feature type="domain" description="Urease alpha-subunit N-terminal" evidence="3">
    <location>
        <begin position="2"/>
        <end position="42"/>
    </location>
</feature>
<dbReference type="RefSeq" id="WP_147151828.1">
    <property type="nucleotide sequence ID" value="NZ_BKAJ01000081.1"/>
</dbReference>
<evidence type="ECO:0000259" key="4">
    <source>
        <dbReference type="Pfam" id="PF07969"/>
    </source>
</evidence>
<dbReference type="InterPro" id="IPR032466">
    <property type="entry name" value="Metal_Hydrolase"/>
</dbReference>
<feature type="domain" description="Amidohydrolase 3" evidence="4">
    <location>
        <begin position="45"/>
        <end position="542"/>
    </location>
</feature>
<keyword evidence="6" id="KW-1185">Reference proteome</keyword>
<dbReference type="PANTHER" id="PTHR11647">
    <property type="entry name" value="HYDRANTOINASE/DIHYDROPYRIMIDINASE FAMILY MEMBER"/>
    <property type="match status" value="1"/>
</dbReference>
<dbReference type="Proteomes" id="UP000321058">
    <property type="component" value="Unassembled WGS sequence"/>
</dbReference>
<organism evidence="5 6">
    <name type="scientific">Reyranella soli</name>
    <dbReference type="NCBI Taxonomy" id="1230389"/>
    <lineage>
        <taxon>Bacteria</taxon>
        <taxon>Pseudomonadati</taxon>
        <taxon>Pseudomonadota</taxon>
        <taxon>Alphaproteobacteria</taxon>
        <taxon>Hyphomicrobiales</taxon>
        <taxon>Reyranellaceae</taxon>
        <taxon>Reyranella</taxon>
    </lineage>
</organism>
<proteinExistence type="predicted"/>
<reference evidence="5 6" key="1">
    <citation type="submission" date="2019-07" db="EMBL/GenBank/DDBJ databases">
        <title>Whole genome shotgun sequence of Reyranella soli NBRC 108950.</title>
        <authorList>
            <person name="Hosoyama A."/>
            <person name="Uohara A."/>
            <person name="Ohji S."/>
            <person name="Ichikawa N."/>
        </authorList>
    </citation>
    <scope>NUCLEOTIDE SEQUENCE [LARGE SCALE GENOMIC DNA]</scope>
    <source>
        <strain evidence="5 6">NBRC 108950</strain>
    </source>
</reference>
<dbReference type="PANTHER" id="PTHR11647:SF1">
    <property type="entry name" value="COLLAPSIN RESPONSE MEDIATOR PROTEIN"/>
    <property type="match status" value="1"/>
</dbReference>
<protein>
    <submittedName>
        <fullName evidence="5">Amidohydrolase</fullName>
    </submittedName>
</protein>
<keyword evidence="1" id="KW-0479">Metal-binding</keyword>
<dbReference type="InterPro" id="IPR013108">
    <property type="entry name" value="Amidohydro_3"/>
</dbReference>
<dbReference type="SUPFAM" id="SSF51338">
    <property type="entry name" value="Composite domain of metallo-dependent hydrolases"/>
    <property type="match status" value="1"/>
</dbReference>
<dbReference type="Gene3D" id="3.20.20.140">
    <property type="entry name" value="Metal-dependent hydrolases"/>
    <property type="match status" value="2"/>
</dbReference>
<evidence type="ECO:0000259" key="3">
    <source>
        <dbReference type="Pfam" id="PF00449"/>
    </source>
</evidence>
<dbReference type="InterPro" id="IPR011612">
    <property type="entry name" value="Urease_alpha_N_dom"/>
</dbReference>
<comment type="caution">
    <text evidence="5">The sequence shown here is derived from an EMBL/GenBank/DDBJ whole genome shotgun (WGS) entry which is preliminary data.</text>
</comment>
<sequence length="564" mass="62990">MAFDLVVKNGMIVDGSGLPRYRADIGVKDGKIAEIGRINGAAAKETMDADGRVVSPGFVDGHTHMDAQIFWDPIGTSSCFQGVTTVLMGNCGFTLAPCRAEEADLVMRNLERAEDISRAAMKAGIKWRWETFPEFLDVLESLPKGINYAGYMGHCALRTYVMGQRAFTDKATEDEIKAMAHHTRESIAAGAHGFSTTRSVSHMTSDDKPVASRLATWEEFETLVKAMGAGMVEVAGEPRGDAEKARRWYEDLSRLAIESGRPFTFGLFNRKAVPGHWRTTFDIMERTAHQGGRMFAQVHSRALNVLLSFETQLPFDKWDMWRDMRKLPLAEQKQWLLDADKRRRLVEIASKPYEGPTVRGAEARPPEWDVIYSLDSMTGPHKSMAELARQKNTHPVDLMIDMALERDLKFFMIQPIANEDQAEALELMKHPRSVVTFSDSGAHVSQIMDSSLQTHLLSHWVREKQAFTLEEAVKLITNDTATQFGFHDRGLLREGMAADIVVFDPDTVGPHLPEVVCDLPAGAKRLKQTCEGMHATIVNGQVLLRDNKPTGNLPGRLLRRKARG</sequence>
<evidence type="ECO:0000256" key="1">
    <source>
        <dbReference type="ARBA" id="ARBA00022723"/>
    </source>
</evidence>
<dbReference type="InterPro" id="IPR050378">
    <property type="entry name" value="Metallo-dep_Hydrolases_sf"/>
</dbReference>
<dbReference type="GO" id="GO:0005829">
    <property type="term" value="C:cytosol"/>
    <property type="evidence" value="ECO:0007669"/>
    <property type="project" value="TreeGrafter"/>
</dbReference>
<name>A0A512NES1_9HYPH</name>
<evidence type="ECO:0000313" key="6">
    <source>
        <dbReference type="Proteomes" id="UP000321058"/>
    </source>
</evidence>
<accession>A0A512NES1</accession>
<dbReference type="GO" id="GO:0046872">
    <property type="term" value="F:metal ion binding"/>
    <property type="evidence" value="ECO:0007669"/>
    <property type="project" value="UniProtKB-KW"/>
</dbReference>
<dbReference type="EMBL" id="BKAJ01000081">
    <property type="protein sequence ID" value="GEP57455.1"/>
    <property type="molecule type" value="Genomic_DNA"/>
</dbReference>
<evidence type="ECO:0000256" key="2">
    <source>
        <dbReference type="ARBA" id="ARBA00022801"/>
    </source>
</evidence>
<evidence type="ECO:0000313" key="5">
    <source>
        <dbReference type="EMBL" id="GEP57455.1"/>
    </source>
</evidence>